<evidence type="ECO:0008006" key="4">
    <source>
        <dbReference type="Google" id="ProtNLM"/>
    </source>
</evidence>
<proteinExistence type="predicted"/>
<dbReference type="Proteomes" id="UP000198287">
    <property type="component" value="Unassembled WGS sequence"/>
</dbReference>
<reference evidence="2 3" key="1">
    <citation type="submission" date="2015-12" db="EMBL/GenBank/DDBJ databases">
        <title>The genome of Folsomia candida.</title>
        <authorList>
            <person name="Faddeeva A."/>
            <person name="Derks M.F."/>
            <person name="Anvar Y."/>
            <person name="Smit S."/>
            <person name="Van Straalen N."/>
            <person name="Roelofs D."/>
        </authorList>
    </citation>
    <scope>NUCLEOTIDE SEQUENCE [LARGE SCALE GENOMIC DNA]</scope>
    <source>
        <strain evidence="2 3">VU population</strain>
        <tissue evidence="2">Whole body</tissue>
    </source>
</reference>
<evidence type="ECO:0000313" key="3">
    <source>
        <dbReference type="Proteomes" id="UP000198287"/>
    </source>
</evidence>
<keyword evidence="3" id="KW-1185">Reference proteome</keyword>
<accession>A0A226DXE2</accession>
<feature type="transmembrane region" description="Helical" evidence="1">
    <location>
        <begin position="195"/>
        <end position="219"/>
    </location>
</feature>
<name>A0A226DXE2_FOLCA</name>
<keyword evidence="1" id="KW-0812">Transmembrane</keyword>
<evidence type="ECO:0000313" key="2">
    <source>
        <dbReference type="EMBL" id="OXA50145.1"/>
    </source>
</evidence>
<dbReference type="AlphaFoldDB" id="A0A226DXE2"/>
<organism evidence="2 3">
    <name type="scientific">Folsomia candida</name>
    <name type="common">Springtail</name>
    <dbReference type="NCBI Taxonomy" id="158441"/>
    <lineage>
        <taxon>Eukaryota</taxon>
        <taxon>Metazoa</taxon>
        <taxon>Ecdysozoa</taxon>
        <taxon>Arthropoda</taxon>
        <taxon>Hexapoda</taxon>
        <taxon>Collembola</taxon>
        <taxon>Entomobryomorpha</taxon>
        <taxon>Isotomoidea</taxon>
        <taxon>Isotomidae</taxon>
        <taxon>Proisotominae</taxon>
        <taxon>Folsomia</taxon>
    </lineage>
</organism>
<dbReference type="OMA" id="EAYNIYY"/>
<feature type="transmembrane region" description="Helical" evidence="1">
    <location>
        <begin position="143"/>
        <end position="165"/>
    </location>
</feature>
<gene>
    <name evidence="2" type="ORF">Fcan01_14758</name>
</gene>
<dbReference type="OrthoDB" id="10663724at2759"/>
<keyword evidence="1" id="KW-1133">Transmembrane helix</keyword>
<evidence type="ECO:0000256" key="1">
    <source>
        <dbReference type="SAM" id="Phobius"/>
    </source>
</evidence>
<feature type="transmembrane region" description="Helical" evidence="1">
    <location>
        <begin position="110"/>
        <end position="131"/>
    </location>
</feature>
<dbReference type="EMBL" id="LNIX01000009">
    <property type="protein sequence ID" value="OXA50145.1"/>
    <property type="molecule type" value="Genomic_DNA"/>
</dbReference>
<comment type="caution">
    <text evidence="2">The sequence shown here is derived from an EMBL/GenBank/DDBJ whole genome shotgun (WGS) entry which is preliminary data.</text>
</comment>
<feature type="transmembrane region" description="Helical" evidence="1">
    <location>
        <begin position="12"/>
        <end position="34"/>
    </location>
</feature>
<protein>
    <recommendedName>
        <fullName evidence="4">MARVEL domain-containing protein</fullName>
    </recommendedName>
</protein>
<sequence length="249" mass="26920">MGRPSATGPVAFRVVATVSAIFAIGVIAASGALLHQAIRFRDTYYYGAGYGGGGYDYYGGAGRSGYYGGQQVGYGQGNYYGGGQTGYYGGIGAGIGYQDVGYDIYRYHRVITIAAIALGAGIIQFLVSLLLCCVNEDNAKGMAIGYVAGAIFIFIVLIACFGLAFQYRVIYPYYFYNYYQLYQFPGTYYQYNPEGQAFCAILGINLIYLIVSAIVAGVFAKKAANYDDRVEWHVRPTTASSGGNNEYRA</sequence>
<keyword evidence="1" id="KW-0472">Membrane</keyword>